<dbReference type="OrthoDB" id="9867965at2"/>
<evidence type="ECO:0000256" key="1">
    <source>
        <dbReference type="SAM" id="Phobius"/>
    </source>
</evidence>
<evidence type="ECO:0000313" key="2">
    <source>
        <dbReference type="EMBL" id="TWU27938.1"/>
    </source>
</evidence>
<comment type="caution">
    <text evidence="2">The sequence shown here is derived from an EMBL/GenBank/DDBJ whole genome shotgun (WGS) entry which is preliminary data.</text>
</comment>
<keyword evidence="3" id="KW-1185">Reference proteome</keyword>
<reference evidence="2 3" key="1">
    <citation type="submission" date="2019-02" db="EMBL/GenBank/DDBJ databases">
        <title>Deep-cultivation of Planctomycetes and their phenomic and genomic characterization uncovers novel biology.</title>
        <authorList>
            <person name="Wiegand S."/>
            <person name="Jogler M."/>
            <person name="Boedeker C."/>
            <person name="Pinto D."/>
            <person name="Vollmers J."/>
            <person name="Rivas-Marin E."/>
            <person name="Kohn T."/>
            <person name="Peeters S.H."/>
            <person name="Heuer A."/>
            <person name="Rast P."/>
            <person name="Oberbeckmann S."/>
            <person name="Bunk B."/>
            <person name="Jeske O."/>
            <person name="Meyerdierks A."/>
            <person name="Storesund J.E."/>
            <person name="Kallscheuer N."/>
            <person name="Luecker S."/>
            <person name="Lage O.M."/>
            <person name="Pohl T."/>
            <person name="Merkel B.J."/>
            <person name="Hornburger P."/>
            <person name="Mueller R.-W."/>
            <person name="Bruemmer F."/>
            <person name="Labrenz M."/>
            <person name="Spormann A.M."/>
            <person name="Op Den Camp H."/>
            <person name="Overmann J."/>
            <person name="Amann R."/>
            <person name="Jetten M.S.M."/>
            <person name="Mascher T."/>
            <person name="Medema M.H."/>
            <person name="Devos D.P."/>
            <person name="Kaster A.-K."/>
            <person name="Ovreas L."/>
            <person name="Rohde M."/>
            <person name="Galperin M.Y."/>
            <person name="Jogler C."/>
        </authorList>
    </citation>
    <scope>NUCLEOTIDE SEQUENCE [LARGE SCALE GENOMIC DNA]</scope>
    <source>
        <strain evidence="2 3">Poly41</strain>
    </source>
</reference>
<keyword evidence="1" id="KW-0472">Membrane</keyword>
<dbReference type="AlphaFoldDB" id="A0A5C6CU42"/>
<dbReference type="EMBL" id="SJPV01000035">
    <property type="protein sequence ID" value="TWU27938.1"/>
    <property type="molecule type" value="Genomic_DNA"/>
</dbReference>
<proteinExistence type="predicted"/>
<keyword evidence="1" id="KW-0812">Transmembrane</keyword>
<keyword evidence="1" id="KW-1133">Transmembrane helix</keyword>
<sequence length="160" mass="17234">MSEQNFLLNRLAKIEREVRIWRIFALLSMGCIAVAVTMGASSKPEIPQVLRAKEFQLVDDSGTIRATLKTLGNSTQLRMHDGSKKSEVAIIANDSNAIVDLTNDNRINSANIEAYASGGSIGLSRRTGNGKALTHIVGGTEGSFVKLQPLKGNEILIPAE</sequence>
<protein>
    <submittedName>
        <fullName evidence="2">Uncharacterized protein</fullName>
    </submittedName>
</protein>
<dbReference type="Proteomes" id="UP000319143">
    <property type="component" value="Unassembled WGS sequence"/>
</dbReference>
<evidence type="ECO:0000313" key="3">
    <source>
        <dbReference type="Proteomes" id="UP000319143"/>
    </source>
</evidence>
<dbReference type="RefSeq" id="WP_146531641.1">
    <property type="nucleotide sequence ID" value="NZ_SJPV01000035.1"/>
</dbReference>
<organism evidence="2 3">
    <name type="scientific">Novipirellula artificiosorum</name>
    <dbReference type="NCBI Taxonomy" id="2528016"/>
    <lineage>
        <taxon>Bacteria</taxon>
        <taxon>Pseudomonadati</taxon>
        <taxon>Planctomycetota</taxon>
        <taxon>Planctomycetia</taxon>
        <taxon>Pirellulales</taxon>
        <taxon>Pirellulaceae</taxon>
        <taxon>Novipirellula</taxon>
    </lineage>
</organism>
<name>A0A5C6CU42_9BACT</name>
<gene>
    <name evidence="2" type="ORF">Poly41_70120</name>
</gene>
<feature type="transmembrane region" description="Helical" evidence="1">
    <location>
        <begin position="20"/>
        <end position="40"/>
    </location>
</feature>
<accession>A0A5C6CU42</accession>